<proteinExistence type="predicted"/>
<dbReference type="AlphaFoldDB" id="A0A7W9L819"/>
<evidence type="ECO:0000313" key="2">
    <source>
        <dbReference type="Proteomes" id="UP000579153"/>
    </source>
</evidence>
<protein>
    <submittedName>
        <fullName evidence="1">Uncharacterized protein</fullName>
    </submittedName>
</protein>
<organism evidence="1 2">
    <name type="scientific">Nonomuraea jabiensis</name>
    <dbReference type="NCBI Taxonomy" id="882448"/>
    <lineage>
        <taxon>Bacteria</taxon>
        <taxon>Bacillati</taxon>
        <taxon>Actinomycetota</taxon>
        <taxon>Actinomycetes</taxon>
        <taxon>Streptosporangiales</taxon>
        <taxon>Streptosporangiaceae</taxon>
        <taxon>Nonomuraea</taxon>
    </lineage>
</organism>
<name>A0A7W9L819_9ACTN</name>
<gene>
    <name evidence="1" type="ORF">HD596_000799</name>
</gene>
<keyword evidence="2" id="KW-1185">Reference proteome</keyword>
<sequence length="64" mass="7168">MEYIEGRWIWVSLPQATFAVVTRDGLVVDAAPIAQWLVGKREREVAAYLRNKGAVFKPLDPPTA</sequence>
<dbReference type="EMBL" id="JACHMB010000001">
    <property type="protein sequence ID" value="MBB5774043.1"/>
    <property type="molecule type" value="Genomic_DNA"/>
</dbReference>
<accession>A0A7W9L819</accession>
<comment type="caution">
    <text evidence="1">The sequence shown here is derived from an EMBL/GenBank/DDBJ whole genome shotgun (WGS) entry which is preliminary data.</text>
</comment>
<dbReference type="Proteomes" id="UP000579153">
    <property type="component" value="Unassembled WGS sequence"/>
</dbReference>
<reference evidence="1 2" key="1">
    <citation type="submission" date="2020-08" db="EMBL/GenBank/DDBJ databases">
        <title>Sequencing the genomes of 1000 actinobacteria strains.</title>
        <authorList>
            <person name="Klenk H.-P."/>
        </authorList>
    </citation>
    <scope>NUCLEOTIDE SEQUENCE [LARGE SCALE GENOMIC DNA]</scope>
    <source>
        <strain evidence="1 2">DSM 45507</strain>
    </source>
</reference>
<evidence type="ECO:0000313" key="1">
    <source>
        <dbReference type="EMBL" id="MBB5774043.1"/>
    </source>
</evidence>
<dbReference type="RefSeq" id="WP_185067912.1">
    <property type="nucleotide sequence ID" value="NZ_JACHMB010000001.1"/>
</dbReference>